<feature type="DNA-binding region" description="OmpR/PhoB-type" evidence="5">
    <location>
        <begin position="1"/>
        <end position="96"/>
    </location>
</feature>
<dbReference type="SUPFAM" id="SSF46894">
    <property type="entry name" value="C-terminal effector domain of the bipartite response regulators"/>
    <property type="match status" value="1"/>
</dbReference>
<dbReference type="Gene3D" id="1.25.40.10">
    <property type="entry name" value="Tetratricopeptide repeat domain"/>
    <property type="match status" value="1"/>
</dbReference>
<comment type="caution">
    <text evidence="7">The sequence shown here is derived from an EMBL/GenBank/DDBJ whole genome shotgun (WGS) entry which is preliminary data.</text>
</comment>
<gene>
    <name evidence="7" type="ORF">F4560_001946</name>
</gene>
<dbReference type="InterPro" id="IPR011990">
    <property type="entry name" value="TPR-like_helical_dom_sf"/>
</dbReference>
<evidence type="ECO:0000256" key="2">
    <source>
        <dbReference type="ARBA" id="ARBA00023015"/>
    </source>
</evidence>
<dbReference type="PANTHER" id="PTHR35807:SF1">
    <property type="entry name" value="TRANSCRIPTIONAL REGULATOR REDD"/>
    <property type="match status" value="1"/>
</dbReference>
<keyword evidence="3 5" id="KW-0238">DNA-binding</keyword>
<reference evidence="7 8" key="1">
    <citation type="submission" date="2020-08" db="EMBL/GenBank/DDBJ databases">
        <title>Sequencing the genomes of 1000 actinobacteria strains.</title>
        <authorList>
            <person name="Klenk H.-P."/>
        </authorList>
    </citation>
    <scope>NUCLEOTIDE SEQUENCE [LARGE SCALE GENOMIC DNA]</scope>
    <source>
        <strain evidence="7 8">DSM 45486</strain>
    </source>
</reference>
<dbReference type="InterPro" id="IPR016032">
    <property type="entry name" value="Sig_transdc_resp-reg_C-effctor"/>
</dbReference>
<keyword evidence="8" id="KW-1185">Reference proteome</keyword>
<dbReference type="SMART" id="SM01043">
    <property type="entry name" value="BTAD"/>
    <property type="match status" value="1"/>
</dbReference>
<dbReference type="SMART" id="SM00862">
    <property type="entry name" value="Trans_reg_C"/>
    <property type="match status" value="1"/>
</dbReference>
<dbReference type="Pfam" id="PF03704">
    <property type="entry name" value="BTAD"/>
    <property type="match status" value="1"/>
</dbReference>
<evidence type="ECO:0000259" key="6">
    <source>
        <dbReference type="PROSITE" id="PS51755"/>
    </source>
</evidence>
<dbReference type="RefSeq" id="WP_184918736.1">
    <property type="nucleotide sequence ID" value="NZ_JACHMO010000001.1"/>
</dbReference>
<sequence length="257" mass="27881">MCSDELRVSVLGPVRAWLGEVEPALGPTRRRTVFAVLAGRANQVVSRDELVDGVWGDEPPMGAVGSLHTYMSGLRRALGPARDALVSRPGGYLLRLAEAALDAEVFERGRAEAQRLVAAGDWSGARDAVDAVLGLWQGSAYSGLSGPYAEQERRRLGELRLSAVELRCRAGLELGQHVEVVAEVTALLVEHPWHESLRALLMLALHRSGRDGEALEVFRAARRALIEQQGIEPGPALRDAHRVVLAELSPRRVARAC</sequence>
<dbReference type="Pfam" id="PF00486">
    <property type="entry name" value="Trans_reg_C"/>
    <property type="match status" value="1"/>
</dbReference>
<dbReference type="GO" id="GO:0006355">
    <property type="term" value="P:regulation of DNA-templated transcription"/>
    <property type="evidence" value="ECO:0007669"/>
    <property type="project" value="InterPro"/>
</dbReference>
<comment type="similarity">
    <text evidence="1">Belongs to the AfsR/DnrI/RedD regulatory family.</text>
</comment>
<dbReference type="GO" id="GO:0003677">
    <property type="term" value="F:DNA binding"/>
    <property type="evidence" value="ECO:0007669"/>
    <property type="project" value="UniProtKB-UniRule"/>
</dbReference>
<dbReference type="PANTHER" id="PTHR35807">
    <property type="entry name" value="TRANSCRIPTIONAL REGULATOR REDD-RELATED"/>
    <property type="match status" value="1"/>
</dbReference>
<keyword evidence="2" id="KW-0805">Transcription regulation</keyword>
<evidence type="ECO:0000256" key="5">
    <source>
        <dbReference type="PROSITE-ProRule" id="PRU01091"/>
    </source>
</evidence>
<name>A0A7W9HHU1_9PSEU</name>
<evidence type="ECO:0000256" key="3">
    <source>
        <dbReference type="ARBA" id="ARBA00023125"/>
    </source>
</evidence>
<feature type="domain" description="OmpR/PhoB-type" evidence="6">
    <location>
        <begin position="1"/>
        <end position="96"/>
    </location>
</feature>
<dbReference type="PROSITE" id="PS51755">
    <property type="entry name" value="OMPR_PHOB"/>
    <property type="match status" value="1"/>
</dbReference>
<dbReference type="AlphaFoldDB" id="A0A7W9HHU1"/>
<dbReference type="CDD" id="cd15831">
    <property type="entry name" value="BTAD"/>
    <property type="match status" value="1"/>
</dbReference>
<dbReference type="InterPro" id="IPR005158">
    <property type="entry name" value="BTAD"/>
</dbReference>
<dbReference type="InterPro" id="IPR001867">
    <property type="entry name" value="OmpR/PhoB-type_DNA-bd"/>
</dbReference>
<keyword evidence="4" id="KW-0804">Transcription</keyword>
<evidence type="ECO:0000256" key="4">
    <source>
        <dbReference type="ARBA" id="ARBA00023163"/>
    </source>
</evidence>
<dbReference type="Proteomes" id="UP000552097">
    <property type="component" value="Unassembled WGS sequence"/>
</dbReference>
<organism evidence="7 8">
    <name type="scientific">Saccharothrix ecbatanensis</name>
    <dbReference type="NCBI Taxonomy" id="1105145"/>
    <lineage>
        <taxon>Bacteria</taxon>
        <taxon>Bacillati</taxon>
        <taxon>Actinomycetota</taxon>
        <taxon>Actinomycetes</taxon>
        <taxon>Pseudonocardiales</taxon>
        <taxon>Pseudonocardiaceae</taxon>
        <taxon>Saccharothrix</taxon>
    </lineage>
</organism>
<protein>
    <submittedName>
        <fullName evidence="7">DNA-binding SARP family transcriptional activator</fullName>
    </submittedName>
</protein>
<dbReference type="SUPFAM" id="SSF48452">
    <property type="entry name" value="TPR-like"/>
    <property type="match status" value="1"/>
</dbReference>
<evidence type="ECO:0000313" key="7">
    <source>
        <dbReference type="EMBL" id="MBB5802178.1"/>
    </source>
</evidence>
<evidence type="ECO:0000256" key="1">
    <source>
        <dbReference type="ARBA" id="ARBA00005820"/>
    </source>
</evidence>
<dbReference type="InterPro" id="IPR051677">
    <property type="entry name" value="AfsR-DnrI-RedD_regulator"/>
</dbReference>
<proteinExistence type="inferred from homology"/>
<evidence type="ECO:0000313" key="8">
    <source>
        <dbReference type="Proteomes" id="UP000552097"/>
    </source>
</evidence>
<dbReference type="EMBL" id="JACHMO010000001">
    <property type="protein sequence ID" value="MBB5802178.1"/>
    <property type="molecule type" value="Genomic_DNA"/>
</dbReference>
<dbReference type="GO" id="GO:0000160">
    <property type="term" value="P:phosphorelay signal transduction system"/>
    <property type="evidence" value="ECO:0007669"/>
    <property type="project" value="InterPro"/>
</dbReference>
<accession>A0A7W9HHU1</accession>